<dbReference type="OrthoDB" id="1862401at2759"/>
<dbReference type="Gene3D" id="1.10.630.10">
    <property type="entry name" value="Cytochrome P450"/>
    <property type="match status" value="1"/>
</dbReference>
<reference evidence="1 2" key="1">
    <citation type="submission" date="2019-03" db="EMBL/GenBank/DDBJ databases">
        <title>Draft genome sequence of Xylaria hypoxylon DSM 108379, a ubiquitous saprotrophic-parasitic fungi on hardwood.</title>
        <authorList>
            <person name="Buettner E."/>
            <person name="Leonhardt S."/>
            <person name="Gebauer A.M."/>
            <person name="Liers C."/>
            <person name="Hofrichter M."/>
            <person name="Kellner H."/>
        </authorList>
    </citation>
    <scope>NUCLEOTIDE SEQUENCE [LARGE SCALE GENOMIC DNA]</scope>
    <source>
        <strain evidence="1 2">DSM 108379</strain>
    </source>
</reference>
<proteinExistence type="predicted"/>
<dbReference type="GO" id="GO:0005506">
    <property type="term" value="F:iron ion binding"/>
    <property type="evidence" value="ECO:0007669"/>
    <property type="project" value="InterPro"/>
</dbReference>
<dbReference type="STRING" id="37992.A0A4Z0YB73"/>
<evidence type="ECO:0000313" key="1">
    <source>
        <dbReference type="EMBL" id="TGJ81174.1"/>
    </source>
</evidence>
<dbReference type="AlphaFoldDB" id="A0A4Z0YB73"/>
<dbReference type="GO" id="GO:0016705">
    <property type="term" value="F:oxidoreductase activity, acting on paired donors, with incorporation or reduction of molecular oxygen"/>
    <property type="evidence" value="ECO:0007669"/>
    <property type="project" value="InterPro"/>
</dbReference>
<comment type="caution">
    <text evidence="1">The sequence shown here is derived from an EMBL/GenBank/DDBJ whole genome shotgun (WGS) entry which is preliminary data.</text>
</comment>
<sequence>MKQEMTTVGSSNIMHWWTLFAMDVIDELCFRGSFRLLEEGKKTQYAEDIAEMGSLLPLWDYLRLVENNPGGAHRTLFSSLVKGGSLKTALSPEDLTSESQSYITTGTDTTTKLLKELDNLPNDFTHLHVRDLPYMNLVIEETLRLYGASQAYSHILYFFPAPPEVKIVPRMGARVINVGKQPGNSGLYRPIKCPLPGKAIDVVEASDTSGVVTYKLISERKAPLALIDTDLLKPVAGYPKKYGDSDEHPARPKATAMLLRAWRMPTLRP</sequence>
<gene>
    <name evidence="1" type="ORF">E0Z10_g7590</name>
</gene>
<keyword evidence="2" id="KW-1185">Reference proteome</keyword>
<organism evidence="1 2">
    <name type="scientific">Xylaria hypoxylon</name>
    <dbReference type="NCBI Taxonomy" id="37992"/>
    <lineage>
        <taxon>Eukaryota</taxon>
        <taxon>Fungi</taxon>
        <taxon>Dikarya</taxon>
        <taxon>Ascomycota</taxon>
        <taxon>Pezizomycotina</taxon>
        <taxon>Sordariomycetes</taxon>
        <taxon>Xylariomycetidae</taxon>
        <taxon>Xylariales</taxon>
        <taxon>Xylariaceae</taxon>
        <taxon>Xylaria</taxon>
    </lineage>
</organism>
<protein>
    <submittedName>
        <fullName evidence="1">Uncharacterized protein</fullName>
    </submittedName>
</protein>
<dbReference type="Gene3D" id="3.30.559.10">
    <property type="entry name" value="Chloramphenicol acetyltransferase-like domain"/>
    <property type="match status" value="1"/>
</dbReference>
<dbReference type="GO" id="GO:0004497">
    <property type="term" value="F:monooxygenase activity"/>
    <property type="evidence" value="ECO:0007669"/>
    <property type="project" value="InterPro"/>
</dbReference>
<dbReference type="InterPro" id="IPR023213">
    <property type="entry name" value="CAT-like_dom_sf"/>
</dbReference>
<name>A0A4Z0YB73_9PEZI</name>
<dbReference type="SUPFAM" id="SSF48264">
    <property type="entry name" value="Cytochrome P450"/>
    <property type="match status" value="1"/>
</dbReference>
<evidence type="ECO:0000313" key="2">
    <source>
        <dbReference type="Proteomes" id="UP000297716"/>
    </source>
</evidence>
<dbReference type="GO" id="GO:0020037">
    <property type="term" value="F:heme binding"/>
    <property type="evidence" value="ECO:0007669"/>
    <property type="project" value="InterPro"/>
</dbReference>
<dbReference type="Proteomes" id="UP000297716">
    <property type="component" value="Unassembled WGS sequence"/>
</dbReference>
<dbReference type="EMBL" id="SKBN01000181">
    <property type="protein sequence ID" value="TGJ81174.1"/>
    <property type="molecule type" value="Genomic_DNA"/>
</dbReference>
<dbReference type="InterPro" id="IPR036396">
    <property type="entry name" value="Cyt_P450_sf"/>
</dbReference>
<accession>A0A4Z0YB73</accession>